<dbReference type="SUPFAM" id="SSF55811">
    <property type="entry name" value="Nudix"/>
    <property type="match status" value="1"/>
</dbReference>
<dbReference type="PANTHER" id="PTHR47707:SF1">
    <property type="entry name" value="NUDIX HYDROLASE FAMILY PROTEIN"/>
    <property type="match status" value="1"/>
</dbReference>
<dbReference type="GO" id="GO:0006260">
    <property type="term" value="P:DNA replication"/>
    <property type="evidence" value="ECO:0007669"/>
    <property type="project" value="UniProtKB-KW"/>
</dbReference>
<evidence type="ECO:0000256" key="4">
    <source>
        <dbReference type="ARBA" id="ARBA00022705"/>
    </source>
</evidence>
<dbReference type="InterPro" id="IPR029119">
    <property type="entry name" value="MutY_C"/>
</dbReference>
<reference evidence="15 16" key="1">
    <citation type="journal article" date="2018" name="ACS Chem. Biol.">
        <title>Ketoreductase domain dysfunction expands chemodiversity: malyngamide biosynthesis in the cyanobacterium Okeania hirsuta.</title>
        <authorList>
            <person name="Moss N.A."/>
            <person name="Leao T."/>
            <person name="Rankin M."/>
            <person name="McCullough T.M."/>
            <person name="Qu P."/>
            <person name="Korobeynikov A."/>
            <person name="Smith J.L."/>
            <person name="Gerwick L."/>
            <person name="Gerwick W.H."/>
        </authorList>
    </citation>
    <scope>NUCLEOTIDE SEQUENCE [LARGE SCALE GENOMIC DNA]</scope>
    <source>
        <strain evidence="15 16">PAB10Feb10-1</strain>
    </source>
</reference>
<dbReference type="Proteomes" id="UP000269154">
    <property type="component" value="Unassembled WGS sequence"/>
</dbReference>
<dbReference type="GO" id="GO:0044715">
    <property type="term" value="F:8-oxo-dGDP phosphatase activity"/>
    <property type="evidence" value="ECO:0007669"/>
    <property type="project" value="TreeGrafter"/>
</dbReference>
<evidence type="ECO:0000256" key="3">
    <source>
        <dbReference type="ARBA" id="ARBA00022457"/>
    </source>
</evidence>
<evidence type="ECO:0000256" key="7">
    <source>
        <dbReference type="ARBA" id="ARBA00022801"/>
    </source>
</evidence>
<feature type="binding site" evidence="12">
    <location>
        <begin position="36"/>
        <end position="39"/>
    </location>
    <ligand>
        <name>8-oxo-dGTP</name>
        <dbReference type="ChEBI" id="CHEBI:77896"/>
    </ligand>
</feature>
<dbReference type="EMBL" id="RCBY01000026">
    <property type="protein sequence ID" value="RQH49113.1"/>
    <property type="molecule type" value="Genomic_DNA"/>
</dbReference>
<dbReference type="PANTHER" id="PTHR47707">
    <property type="entry name" value="8-OXO-DGTP DIPHOSPHATASE"/>
    <property type="match status" value="1"/>
</dbReference>
<evidence type="ECO:0000259" key="14">
    <source>
        <dbReference type="PROSITE" id="PS51462"/>
    </source>
</evidence>
<comment type="cofactor">
    <cofactor evidence="1 13">
        <name>Mg(2+)</name>
        <dbReference type="ChEBI" id="CHEBI:18420"/>
    </cofactor>
</comment>
<evidence type="ECO:0000313" key="16">
    <source>
        <dbReference type="Proteomes" id="UP000269154"/>
    </source>
</evidence>
<dbReference type="PRINTS" id="PR00502">
    <property type="entry name" value="NUDIXFAMILY"/>
</dbReference>
<evidence type="ECO:0000256" key="13">
    <source>
        <dbReference type="PIRSR" id="PIRSR603561-2"/>
    </source>
</evidence>
<evidence type="ECO:0000256" key="6">
    <source>
        <dbReference type="ARBA" id="ARBA00022763"/>
    </source>
</evidence>
<dbReference type="InterPro" id="IPR000086">
    <property type="entry name" value="NUDIX_hydrolase_dom"/>
</dbReference>
<dbReference type="NCBIfam" id="TIGR00586">
    <property type="entry name" value="mutt"/>
    <property type="match status" value="1"/>
</dbReference>
<keyword evidence="9" id="KW-0234">DNA repair</keyword>
<feature type="binding site" evidence="13">
    <location>
        <position position="59"/>
    </location>
    <ligand>
        <name>Mg(2+)</name>
        <dbReference type="ChEBI" id="CHEBI:18420"/>
    </ligand>
</feature>
<feature type="binding site" evidence="12">
    <location>
        <position position="25"/>
    </location>
    <ligand>
        <name>8-oxo-dGTP</name>
        <dbReference type="ChEBI" id="CHEBI:77896"/>
    </ligand>
</feature>
<dbReference type="CDD" id="cd03425">
    <property type="entry name" value="NUDIX_MutT_NudA_like"/>
    <property type="match status" value="1"/>
</dbReference>
<evidence type="ECO:0000256" key="8">
    <source>
        <dbReference type="ARBA" id="ARBA00022842"/>
    </source>
</evidence>
<feature type="binding site" evidence="13">
    <location>
        <position position="39"/>
    </location>
    <ligand>
        <name>Mg(2+)</name>
        <dbReference type="ChEBI" id="CHEBI:18420"/>
    </ligand>
</feature>
<dbReference type="InterPro" id="IPR015797">
    <property type="entry name" value="NUDIX_hydrolase-like_dom_sf"/>
</dbReference>
<name>A0A3N6NVF8_9CYAN</name>
<dbReference type="InterPro" id="IPR003561">
    <property type="entry name" value="Mutator_MutT"/>
</dbReference>
<feature type="domain" description="Nudix hydrolase" evidence="14">
    <location>
        <begin position="3"/>
        <end position="131"/>
    </location>
</feature>
<dbReference type="InterPro" id="IPR047127">
    <property type="entry name" value="MutT-like"/>
</dbReference>
<protein>
    <recommendedName>
        <fullName evidence="11">8-oxo-dGTP diphosphatase</fullName>
        <ecNumber evidence="11">3.6.1.55</ecNumber>
    </recommendedName>
</protein>
<dbReference type="Pfam" id="PF14815">
    <property type="entry name" value="NUDIX_4"/>
    <property type="match status" value="1"/>
</dbReference>
<evidence type="ECO:0000256" key="2">
    <source>
        <dbReference type="ARBA" id="ARBA00005582"/>
    </source>
</evidence>
<keyword evidence="6" id="KW-0227">DNA damage</keyword>
<dbReference type="InterPro" id="IPR020084">
    <property type="entry name" value="NUDIX_hydrolase_CS"/>
</dbReference>
<keyword evidence="4" id="KW-0235">DNA replication</keyword>
<evidence type="ECO:0000313" key="15">
    <source>
        <dbReference type="EMBL" id="RQH49113.1"/>
    </source>
</evidence>
<dbReference type="GO" id="GO:0035539">
    <property type="term" value="F:8-oxo-7,8-dihydrodeoxyguanosine triphosphate pyrophosphatase activity"/>
    <property type="evidence" value="ECO:0007669"/>
    <property type="project" value="UniProtKB-EC"/>
</dbReference>
<organism evidence="15 16">
    <name type="scientific">Okeania hirsuta</name>
    <dbReference type="NCBI Taxonomy" id="1458930"/>
    <lineage>
        <taxon>Bacteria</taxon>
        <taxon>Bacillati</taxon>
        <taxon>Cyanobacteriota</taxon>
        <taxon>Cyanophyceae</taxon>
        <taxon>Oscillatoriophycideae</taxon>
        <taxon>Oscillatoriales</taxon>
        <taxon>Microcoleaceae</taxon>
        <taxon>Okeania</taxon>
    </lineage>
</organism>
<evidence type="ECO:0000256" key="11">
    <source>
        <dbReference type="ARBA" id="ARBA00038905"/>
    </source>
</evidence>
<comment type="catalytic activity">
    <reaction evidence="10">
        <text>8-oxo-dGTP + H2O = 8-oxo-dGMP + diphosphate + H(+)</text>
        <dbReference type="Rhea" id="RHEA:31575"/>
        <dbReference type="ChEBI" id="CHEBI:15377"/>
        <dbReference type="ChEBI" id="CHEBI:15378"/>
        <dbReference type="ChEBI" id="CHEBI:33019"/>
        <dbReference type="ChEBI" id="CHEBI:63224"/>
        <dbReference type="ChEBI" id="CHEBI:77896"/>
        <dbReference type="EC" id="3.6.1.55"/>
    </reaction>
</comment>
<dbReference type="GO" id="GO:0046872">
    <property type="term" value="F:metal ion binding"/>
    <property type="evidence" value="ECO:0007669"/>
    <property type="project" value="UniProtKB-KW"/>
</dbReference>
<evidence type="ECO:0000256" key="9">
    <source>
        <dbReference type="ARBA" id="ARBA00023204"/>
    </source>
</evidence>
<keyword evidence="3" id="KW-0515">Mutator protein</keyword>
<dbReference type="PROSITE" id="PS51462">
    <property type="entry name" value="NUDIX"/>
    <property type="match status" value="1"/>
</dbReference>
<dbReference type="AlphaFoldDB" id="A0A3N6NVF8"/>
<gene>
    <name evidence="15" type="primary">mutT</name>
    <name evidence="15" type="ORF">D5R40_06955</name>
</gene>
<keyword evidence="16" id="KW-1185">Reference proteome</keyword>
<sequence length="133" mass="15092">MILPHKLIGVAVIWNEAGQILIDKRLPGGAFGGLWEFPGGKIEAGETIEDCIKREILEELGIEIAVEEHLITIEHSYSEVKVTLHVYHCRYLRGTPKTIECDEFKWVTLDNIEQFTFPQANSQIITALKKNPH</sequence>
<keyword evidence="7" id="KW-0378">Hydrolase</keyword>
<dbReference type="EC" id="3.6.1.55" evidence="11"/>
<evidence type="ECO:0000256" key="5">
    <source>
        <dbReference type="ARBA" id="ARBA00022723"/>
    </source>
</evidence>
<evidence type="ECO:0000256" key="10">
    <source>
        <dbReference type="ARBA" id="ARBA00035861"/>
    </source>
</evidence>
<proteinExistence type="inferred from homology"/>
<feature type="binding site" evidence="12">
    <location>
        <position position="121"/>
    </location>
    <ligand>
        <name>8-oxo-dGTP</name>
        <dbReference type="ChEBI" id="CHEBI:77896"/>
    </ligand>
</feature>
<keyword evidence="5 13" id="KW-0479">Metal-binding</keyword>
<accession>A0A3N6NVF8</accession>
<dbReference type="GO" id="GO:0044716">
    <property type="term" value="F:8-oxo-GDP phosphatase activity"/>
    <property type="evidence" value="ECO:0007669"/>
    <property type="project" value="TreeGrafter"/>
</dbReference>
<keyword evidence="8 13" id="KW-0460">Magnesium</keyword>
<dbReference type="OrthoDB" id="9802365at2"/>
<comment type="similarity">
    <text evidence="2">Belongs to the Nudix hydrolase family.</text>
</comment>
<evidence type="ECO:0000256" key="12">
    <source>
        <dbReference type="PIRSR" id="PIRSR603561-1"/>
    </source>
</evidence>
<dbReference type="PROSITE" id="PS00893">
    <property type="entry name" value="NUDIX_BOX"/>
    <property type="match status" value="1"/>
</dbReference>
<dbReference type="InterPro" id="IPR020476">
    <property type="entry name" value="Nudix_hydrolase"/>
</dbReference>
<comment type="caution">
    <text evidence="15">The sequence shown here is derived from an EMBL/GenBank/DDBJ whole genome shotgun (WGS) entry which is preliminary data.</text>
</comment>
<evidence type="ECO:0000256" key="1">
    <source>
        <dbReference type="ARBA" id="ARBA00001946"/>
    </source>
</evidence>
<dbReference type="GO" id="GO:0008413">
    <property type="term" value="F:8-oxo-7,8-dihydroguanosine triphosphate pyrophosphatase activity"/>
    <property type="evidence" value="ECO:0007669"/>
    <property type="project" value="InterPro"/>
</dbReference>
<dbReference type="GO" id="GO:0006281">
    <property type="term" value="P:DNA repair"/>
    <property type="evidence" value="ECO:0007669"/>
    <property type="project" value="UniProtKB-KW"/>
</dbReference>
<dbReference type="RefSeq" id="WP_124144410.1">
    <property type="nucleotide sequence ID" value="NZ_CAWOKI010000018.1"/>
</dbReference>
<dbReference type="Gene3D" id="3.90.79.10">
    <property type="entry name" value="Nucleoside Triphosphate Pyrophosphohydrolase"/>
    <property type="match status" value="1"/>
</dbReference>